<keyword evidence="2" id="KW-1185">Reference proteome</keyword>
<dbReference type="NCBIfam" id="TIGR03299">
    <property type="entry name" value="LGT_TIGR03299"/>
    <property type="match status" value="1"/>
</dbReference>
<dbReference type="EMBL" id="JBHSMZ010000014">
    <property type="protein sequence ID" value="MFC5550240.1"/>
    <property type="molecule type" value="Genomic_DNA"/>
</dbReference>
<name>A0ABW0S2S7_9BURK</name>
<protein>
    <submittedName>
        <fullName evidence="1">DUF932 domain-containing protein</fullName>
    </submittedName>
</protein>
<accession>A0ABW0S2S7</accession>
<gene>
    <name evidence="1" type="ORF">ACFPO9_17125</name>
</gene>
<evidence type="ECO:0000313" key="2">
    <source>
        <dbReference type="Proteomes" id="UP001596086"/>
    </source>
</evidence>
<dbReference type="Pfam" id="PF06067">
    <property type="entry name" value="DUF932"/>
    <property type="match status" value="1"/>
</dbReference>
<comment type="caution">
    <text evidence="1">The sequence shown here is derived from an EMBL/GenBank/DDBJ whole genome shotgun (WGS) entry which is preliminary data.</text>
</comment>
<proteinExistence type="predicted"/>
<dbReference type="RefSeq" id="WP_379772533.1">
    <property type="nucleotide sequence ID" value="NZ_JBHSMZ010000014.1"/>
</dbReference>
<dbReference type="InterPro" id="IPR026325">
    <property type="entry name" value="DUF932"/>
</dbReference>
<dbReference type="Proteomes" id="UP001596086">
    <property type="component" value="Unassembled WGS sequence"/>
</dbReference>
<sequence length="319" mass="35144">MAHQLTITNGGIAEMAFVGETPWHGLGQVLLPDASIDEWRLAAGMNWDIMRTHVQYTNGELHDWKENQVLYRSDTNKPLAIVSPKYKEVQPKQVLEFFRDLVEVNGFSLETAGTMKGGRRFWALANTGLGGEVVDGDNVNSYLLLVTSCDGGLATTAQFTSIRVVCNNTLQMSLNGIHGTRVSVRHNTEFNPNSFKAELGLNATEVYTDFMDRMKGYANTSLSGARAEEIIEEMFAKKGVTVPIRATKGFKTVLQLFNGVGKGSQIDGVAGTAWGLVNAVTEYSDFHIRAKNQEYRLDSAWFGAGRALKENILEIVAEV</sequence>
<reference evidence="2" key="1">
    <citation type="journal article" date="2019" name="Int. J. Syst. Evol. Microbiol.">
        <title>The Global Catalogue of Microorganisms (GCM) 10K type strain sequencing project: providing services to taxonomists for standard genome sequencing and annotation.</title>
        <authorList>
            <consortium name="The Broad Institute Genomics Platform"/>
            <consortium name="The Broad Institute Genome Sequencing Center for Infectious Disease"/>
            <person name="Wu L."/>
            <person name="Ma J."/>
        </authorList>
    </citation>
    <scope>NUCLEOTIDE SEQUENCE [LARGE SCALE GENOMIC DNA]</scope>
    <source>
        <strain evidence="2">CGMCC 4.5798</strain>
    </source>
</reference>
<organism evidence="1 2">
    <name type="scientific">Massilia aerilata</name>
    <dbReference type="NCBI Taxonomy" id="453817"/>
    <lineage>
        <taxon>Bacteria</taxon>
        <taxon>Pseudomonadati</taxon>
        <taxon>Pseudomonadota</taxon>
        <taxon>Betaproteobacteria</taxon>
        <taxon>Burkholderiales</taxon>
        <taxon>Oxalobacteraceae</taxon>
        <taxon>Telluria group</taxon>
        <taxon>Massilia</taxon>
    </lineage>
</organism>
<dbReference type="InterPro" id="IPR017686">
    <property type="entry name" value="Phg/plasmid-like_prot"/>
</dbReference>
<evidence type="ECO:0000313" key="1">
    <source>
        <dbReference type="EMBL" id="MFC5550240.1"/>
    </source>
</evidence>